<protein>
    <submittedName>
        <fullName evidence="1">Uncharacterized protein</fullName>
    </submittedName>
</protein>
<gene>
    <name evidence="1" type="ORF">A3A78_04555</name>
</gene>
<evidence type="ECO:0000313" key="1">
    <source>
        <dbReference type="EMBL" id="OGC55217.1"/>
    </source>
</evidence>
<dbReference type="EMBL" id="MEVI01000003">
    <property type="protein sequence ID" value="OGC55217.1"/>
    <property type="molecule type" value="Genomic_DNA"/>
</dbReference>
<reference evidence="1 2" key="1">
    <citation type="journal article" date="2016" name="Nat. Commun.">
        <title>Thousands of microbial genomes shed light on interconnected biogeochemical processes in an aquifer system.</title>
        <authorList>
            <person name="Anantharaman K."/>
            <person name="Brown C.T."/>
            <person name="Hug L.A."/>
            <person name="Sharon I."/>
            <person name="Castelle C.J."/>
            <person name="Probst A.J."/>
            <person name="Thomas B.C."/>
            <person name="Singh A."/>
            <person name="Wilkins M.J."/>
            <person name="Karaoz U."/>
            <person name="Brodie E.L."/>
            <person name="Williams K.H."/>
            <person name="Hubbard S.S."/>
            <person name="Banfield J.F."/>
        </authorList>
    </citation>
    <scope>NUCLEOTIDE SEQUENCE [LARGE SCALE GENOMIC DNA]</scope>
</reference>
<dbReference type="AlphaFoldDB" id="A0A1F4VDI3"/>
<evidence type="ECO:0000313" key="2">
    <source>
        <dbReference type="Proteomes" id="UP000176504"/>
    </source>
</evidence>
<organism evidence="1 2">
    <name type="scientific">candidate division WWE3 bacterium RIFCSPLOWO2_01_FULL_41_18</name>
    <dbReference type="NCBI Taxonomy" id="1802625"/>
    <lineage>
        <taxon>Bacteria</taxon>
        <taxon>Katanobacteria</taxon>
    </lineage>
</organism>
<proteinExistence type="predicted"/>
<dbReference type="Proteomes" id="UP000176504">
    <property type="component" value="Unassembled WGS sequence"/>
</dbReference>
<sequence length="86" mass="9784">MAKKTWPRTPEVNEMFVVALDPDEAYSFFVEGSSEAVELERGTHLKFVGIQKTPGRGTYYVFANGGRRLVIEDFLAETHVHPVREQ</sequence>
<comment type="caution">
    <text evidence="1">The sequence shown here is derived from an EMBL/GenBank/DDBJ whole genome shotgun (WGS) entry which is preliminary data.</text>
</comment>
<name>A0A1F4VDI3_UNCKA</name>
<accession>A0A1F4VDI3</accession>